<keyword evidence="2" id="KW-1185">Reference proteome</keyword>
<dbReference type="EMBL" id="CADEHS020000024">
    <property type="protein sequence ID" value="CAG9948373.1"/>
    <property type="molecule type" value="Genomic_DNA"/>
</dbReference>
<reference evidence="1" key="2">
    <citation type="submission" date="2021-10" db="EMBL/GenBank/DDBJ databases">
        <authorList>
            <person name="Piombo E."/>
        </authorList>
    </citation>
    <scope>NUCLEOTIDE SEQUENCE</scope>
</reference>
<proteinExistence type="predicted"/>
<dbReference type="Proteomes" id="UP000836387">
    <property type="component" value="Unassembled WGS sequence"/>
</dbReference>
<evidence type="ECO:0000313" key="2">
    <source>
        <dbReference type="Proteomes" id="UP000836387"/>
    </source>
</evidence>
<name>A0ACA9U552_BIOOC</name>
<protein>
    <submittedName>
        <fullName evidence="1">Uncharacterized protein</fullName>
    </submittedName>
</protein>
<gene>
    <name evidence="1" type="ORF">CRV2_00013910</name>
</gene>
<evidence type="ECO:0000313" key="1">
    <source>
        <dbReference type="EMBL" id="CAG9948373.1"/>
    </source>
</evidence>
<comment type="caution">
    <text evidence="1">The sequence shown here is derived from an EMBL/GenBank/DDBJ whole genome shotgun (WGS) entry which is preliminary data.</text>
</comment>
<sequence>MDPITHPISHGNEGIVNLRRETAAIRAMRLPPKGFPIVFGNSVPTLDEGDTLRLIRCYTVPGFSGWGRPLLGTVNYFGGFENLPLVLSQLGYNVIVVRIGPISSNKERACEIFAQLTAGGFDPPGTRTTFVPVNFGINHPAEDLGLVAGAETPRAVLYQASGNALPVDWKWSDTNKVNFICHSQGGTTVRCLIELLSGASDRNLTAFLGVDRQPWVNSVVTIGTPHKGTTVTDVVNDLISPDGLDPLVDLITSCSFEDRQDRVYDLHLDHWGFTNPSKQTYQAMRARIAPAVTTWWVGRYNGFYDNSVRGINALDSFAPDPSTHTYYFTMSFRATTPFPNDTLTAQEINDFIALFPYSWNPFGVGGIVLAPLQFLGPSARAALGWMIAVANNHLRPLGYFSRIPPPGNQIPRPDVLPLLSYPAYAMGGRNIPPGVAMPGITSEEFQPNDGIVNTVSMDGPMTGPVNHGSFAAQLAARGPANATAIYWHLGTNSTIDHADQIGAFTNRITSDEVQVMYMLFAELVDHLG</sequence>
<organism evidence="1 2">
    <name type="scientific">Clonostachys rosea f. rosea IK726</name>
    <dbReference type="NCBI Taxonomy" id="1349383"/>
    <lineage>
        <taxon>Eukaryota</taxon>
        <taxon>Fungi</taxon>
        <taxon>Dikarya</taxon>
        <taxon>Ascomycota</taxon>
        <taxon>Pezizomycotina</taxon>
        <taxon>Sordariomycetes</taxon>
        <taxon>Hypocreomycetidae</taxon>
        <taxon>Hypocreales</taxon>
        <taxon>Bionectriaceae</taxon>
        <taxon>Clonostachys</taxon>
    </lineage>
</organism>
<reference evidence="1" key="1">
    <citation type="submission" date="2020-04" db="EMBL/GenBank/DDBJ databases">
        <authorList>
            <person name="Broberg M."/>
        </authorList>
    </citation>
    <scope>NUCLEOTIDE SEQUENCE</scope>
</reference>
<accession>A0ACA9U552</accession>